<protein>
    <submittedName>
        <fullName evidence="1">Uncharacterized protein</fullName>
    </submittedName>
</protein>
<organism evidence="1">
    <name type="scientific">Anguilla anguilla</name>
    <name type="common">European freshwater eel</name>
    <name type="synonym">Muraena anguilla</name>
    <dbReference type="NCBI Taxonomy" id="7936"/>
    <lineage>
        <taxon>Eukaryota</taxon>
        <taxon>Metazoa</taxon>
        <taxon>Chordata</taxon>
        <taxon>Craniata</taxon>
        <taxon>Vertebrata</taxon>
        <taxon>Euteleostomi</taxon>
        <taxon>Actinopterygii</taxon>
        <taxon>Neopterygii</taxon>
        <taxon>Teleostei</taxon>
        <taxon>Anguilliformes</taxon>
        <taxon>Anguillidae</taxon>
        <taxon>Anguilla</taxon>
    </lineage>
</organism>
<name>A0A0E9QRT1_ANGAN</name>
<evidence type="ECO:0000313" key="1">
    <source>
        <dbReference type="EMBL" id="JAH19671.1"/>
    </source>
</evidence>
<reference evidence="1" key="1">
    <citation type="submission" date="2014-11" db="EMBL/GenBank/DDBJ databases">
        <authorList>
            <person name="Amaro Gonzalez C."/>
        </authorList>
    </citation>
    <scope>NUCLEOTIDE SEQUENCE</scope>
</reference>
<sequence>MNTWTLTLDDNLMQLSGLLFTKAVWRVNFLAITIIAQVCL</sequence>
<accession>A0A0E9QRT1</accession>
<reference evidence="1" key="2">
    <citation type="journal article" date="2015" name="Fish Shellfish Immunol.">
        <title>Early steps in the European eel (Anguilla anguilla)-Vibrio vulnificus interaction in the gills: Role of the RtxA13 toxin.</title>
        <authorList>
            <person name="Callol A."/>
            <person name="Pajuelo D."/>
            <person name="Ebbesson L."/>
            <person name="Teles M."/>
            <person name="MacKenzie S."/>
            <person name="Amaro C."/>
        </authorList>
    </citation>
    <scope>NUCLEOTIDE SEQUENCE</scope>
</reference>
<dbReference type="EMBL" id="GBXM01088906">
    <property type="protein sequence ID" value="JAH19671.1"/>
    <property type="molecule type" value="Transcribed_RNA"/>
</dbReference>
<dbReference type="AlphaFoldDB" id="A0A0E9QRT1"/>
<proteinExistence type="predicted"/>